<dbReference type="InterPro" id="IPR023631">
    <property type="entry name" value="Amidase_dom"/>
</dbReference>
<dbReference type="NCBIfam" id="NF005127">
    <property type="entry name" value="PRK06565.1"/>
    <property type="match status" value="1"/>
</dbReference>
<dbReference type="AlphaFoldDB" id="A0A2J6S9I4"/>
<dbReference type="STRING" id="1149755.A0A2J6S9I4"/>
<dbReference type="Proteomes" id="UP000235786">
    <property type="component" value="Unassembled WGS sequence"/>
</dbReference>
<evidence type="ECO:0000313" key="3">
    <source>
        <dbReference type="Proteomes" id="UP000235786"/>
    </source>
</evidence>
<accession>A0A2J6S9I4</accession>
<dbReference type="PANTHER" id="PTHR42678">
    <property type="entry name" value="AMIDASE"/>
    <property type="match status" value="1"/>
</dbReference>
<dbReference type="OrthoDB" id="566138at2759"/>
<gene>
    <name evidence="2" type="ORF">L207DRAFT_478510</name>
</gene>
<dbReference type="PANTHER" id="PTHR42678:SF11">
    <property type="entry name" value="AMIDASE FAMILY PROTEIN"/>
    <property type="match status" value="1"/>
</dbReference>
<sequence length="690" mass="74469">MASSVPPISENNKSLSIVEASISDTKMALDQGWITSVELVSKYLHRIAVYDRRGKLNSIPVLNLSVFEDAAASDYRRASGLPVRPLEGIPFTVKDSYKVKGMTVASGSPAFQHLVANEDAFTVQILKDAGAVLIGKTNMPPMAAGGMQRGVYGRAESSYNKDFLTAAFASGSSNGSATSTASSFAAFGMAEETVSSGRSPASNNSLVAYTPSRGLISIRGNWPLYPTCDVIVPHTRNMRDLLQVLDVIFVADEDTKGDFWRDQPFITLPKPSETRPSSFESLADTKMLQGKRIGVPKIYIGKSEGLNNPITTRQSILNLWRQAMKALEEIGATVIETEFPIMTMYDTVSAVNLENSAESASTGELQNMPISHGITKEWNSIERGELVAYAWDDFLRQNADPAYPSLSTVDPSQIFPRPPGALPERYIRIGAPLSYPAIVNLVAGDRGTINGLPGMEAALHTLETRRKSFETWIQTENLDCIVFPANADVGRADADTNELSADAAWKNGVLYSNGNRVIRHLGIPTVTVPMGIMTDTAMPVGLTFAGKAYEDTKLLEYAFAYEEKSKNRRAPKGTPELKSDFILSQQKVARGGGSLPTVTIKVQKRVDGNGGALTKLVGTLGVEDSGGLESLTVTVDSENVAVCIQGTNWETTKELKLNDTTGKAEIEKAMVIALVLGRNGRAGAKLLLLD</sequence>
<dbReference type="SUPFAM" id="SSF75304">
    <property type="entry name" value="Amidase signature (AS) enzymes"/>
    <property type="match status" value="1"/>
</dbReference>
<feature type="domain" description="Amidase" evidence="1">
    <location>
        <begin position="38"/>
        <end position="347"/>
    </location>
</feature>
<protein>
    <submittedName>
        <fullName evidence="2">Amidase signature enzyme</fullName>
    </submittedName>
</protein>
<evidence type="ECO:0000313" key="2">
    <source>
        <dbReference type="EMBL" id="PMD47429.1"/>
    </source>
</evidence>
<reference evidence="2 3" key="1">
    <citation type="submission" date="2016-04" db="EMBL/GenBank/DDBJ databases">
        <title>A degradative enzymes factory behind the ericoid mycorrhizal symbiosis.</title>
        <authorList>
            <consortium name="DOE Joint Genome Institute"/>
            <person name="Martino E."/>
            <person name="Morin E."/>
            <person name="Grelet G."/>
            <person name="Kuo A."/>
            <person name="Kohler A."/>
            <person name="Daghino S."/>
            <person name="Barry K."/>
            <person name="Choi C."/>
            <person name="Cichocki N."/>
            <person name="Clum A."/>
            <person name="Copeland A."/>
            <person name="Hainaut M."/>
            <person name="Haridas S."/>
            <person name="Labutti K."/>
            <person name="Lindquist E."/>
            <person name="Lipzen A."/>
            <person name="Khouja H.-R."/>
            <person name="Murat C."/>
            <person name="Ohm R."/>
            <person name="Olson A."/>
            <person name="Spatafora J."/>
            <person name="Veneault-Fourrey C."/>
            <person name="Henrissat B."/>
            <person name="Grigoriev I."/>
            <person name="Martin F."/>
            <person name="Perotto S."/>
        </authorList>
    </citation>
    <scope>NUCLEOTIDE SEQUENCE [LARGE SCALE GENOMIC DNA]</scope>
    <source>
        <strain evidence="2 3">F</strain>
    </source>
</reference>
<dbReference type="Pfam" id="PF01425">
    <property type="entry name" value="Amidase"/>
    <property type="match status" value="1"/>
</dbReference>
<organism evidence="2 3">
    <name type="scientific">Hyaloscypha variabilis (strain UAMH 11265 / GT02V1 / F)</name>
    <name type="common">Meliniomyces variabilis</name>
    <dbReference type="NCBI Taxonomy" id="1149755"/>
    <lineage>
        <taxon>Eukaryota</taxon>
        <taxon>Fungi</taxon>
        <taxon>Dikarya</taxon>
        <taxon>Ascomycota</taxon>
        <taxon>Pezizomycotina</taxon>
        <taxon>Leotiomycetes</taxon>
        <taxon>Helotiales</taxon>
        <taxon>Hyaloscyphaceae</taxon>
        <taxon>Hyaloscypha</taxon>
        <taxon>Hyaloscypha variabilis</taxon>
    </lineage>
</organism>
<keyword evidence="3" id="KW-1185">Reference proteome</keyword>
<dbReference type="EMBL" id="KZ613938">
    <property type="protein sequence ID" value="PMD47429.1"/>
    <property type="molecule type" value="Genomic_DNA"/>
</dbReference>
<dbReference type="InterPro" id="IPR036928">
    <property type="entry name" value="AS_sf"/>
</dbReference>
<evidence type="ECO:0000259" key="1">
    <source>
        <dbReference type="Pfam" id="PF01425"/>
    </source>
</evidence>
<proteinExistence type="predicted"/>
<dbReference type="Gene3D" id="3.90.1300.10">
    <property type="entry name" value="Amidase signature (AS) domain"/>
    <property type="match status" value="1"/>
</dbReference>
<name>A0A2J6S9I4_HYAVF</name>